<evidence type="ECO:0000256" key="1">
    <source>
        <dbReference type="ARBA" id="ARBA00004589"/>
    </source>
</evidence>
<dbReference type="GO" id="GO:0012505">
    <property type="term" value="C:endomembrane system"/>
    <property type="evidence" value="ECO:0007669"/>
    <property type="project" value="UniProtKB-SubCell"/>
</dbReference>
<keyword evidence="11" id="KW-0812">Transmembrane</keyword>
<organism evidence="14 15">
    <name type="scientific">Vanilla planifolia</name>
    <name type="common">Vanilla</name>
    <dbReference type="NCBI Taxonomy" id="51239"/>
    <lineage>
        <taxon>Eukaryota</taxon>
        <taxon>Viridiplantae</taxon>
        <taxon>Streptophyta</taxon>
        <taxon>Embryophyta</taxon>
        <taxon>Tracheophyta</taxon>
        <taxon>Spermatophyta</taxon>
        <taxon>Magnoliopsida</taxon>
        <taxon>Liliopsida</taxon>
        <taxon>Asparagales</taxon>
        <taxon>Orchidaceae</taxon>
        <taxon>Vanilloideae</taxon>
        <taxon>Vanilleae</taxon>
        <taxon>Vanilla</taxon>
    </lineage>
</organism>
<accession>A0A835S2X4</accession>
<protein>
    <recommendedName>
        <fullName evidence="13">Phytocyanin domain-containing protein</fullName>
    </recommendedName>
</protein>
<comment type="similarity">
    <text evidence="8">Belongs to the early nodulin-like (ENODL) family.</text>
</comment>
<dbReference type="InterPro" id="IPR003245">
    <property type="entry name" value="Phytocyanin_dom"/>
</dbReference>
<evidence type="ECO:0000313" key="14">
    <source>
        <dbReference type="EMBL" id="KAG0503001.1"/>
    </source>
</evidence>
<keyword evidence="5" id="KW-1015">Disulfide bond</keyword>
<dbReference type="OrthoDB" id="959565at2759"/>
<dbReference type="InterPro" id="IPR039391">
    <property type="entry name" value="Phytocyanin-like"/>
</dbReference>
<evidence type="ECO:0000259" key="13">
    <source>
        <dbReference type="PROSITE" id="PS51485"/>
    </source>
</evidence>
<keyword evidence="6" id="KW-0325">Glycoprotein</keyword>
<evidence type="ECO:0000256" key="11">
    <source>
        <dbReference type="SAM" id="Phobius"/>
    </source>
</evidence>
<dbReference type="PANTHER" id="PTHR33021">
    <property type="entry name" value="BLUE COPPER PROTEIN"/>
    <property type="match status" value="1"/>
</dbReference>
<evidence type="ECO:0000256" key="3">
    <source>
        <dbReference type="ARBA" id="ARBA00022729"/>
    </source>
</evidence>
<reference evidence="14 15" key="1">
    <citation type="journal article" date="2020" name="Nat. Food">
        <title>A phased Vanilla planifolia genome enables genetic improvement of flavour and production.</title>
        <authorList>
            <person name="Hasing T."/>
            <person name="Tang H."/>
            <person name="Brym M."/>
            <person name="Khazi F."/>
            <person name="Huang T."/>
            <person name="Chambers A.H."/>
        </authorList>
    </citation>
    <scope>NUCLEOTIDE SEQUENCE [LARGE SCALE GENOMIC DNA]</scope>
    <source>
        <tissue evidence="14">Leaf</tissue>
    </source>
</reference>
<dbReference type="CDD" id="cd11019">
    <property type="entry name" value="OsENODL1_like"/>
    <property type="match status" value="1"/>
</dbReference>
<comment type="subcellular location">
    <subcellularLocation>
        <location evidence="9">Endomembrane system</location>
        <topology evidence="9">Lipid-anchor</topology>
    </subcellularLocation>
    <subcellularLocation>
        <location evidence="1">Membrane</location>
        <topology evidence="1">Lipid-anchor</topology>
        <topology evidence="1">GPI-anchor</topology>
    </subcellularLocation>
</comment>
<feature type="signal peptide" evidence="12">
    <location>
        <begin position="1"/>
        <end position="24"/>
    </location>
</feature>
<dbReference type="PROSITE" id="PS51485">
    <property type="entry name" value="PHYTOCYANIN"/>
    <property type="match status" value="1"/>
</dbReference>
<dbReference type="Pfam" id="PF02298">
    <property type="entry name" value="Cu_bind_like"/>
    <property type="match status" value="1"/>
</dbReference>
<gene>
    <name evidence="14" type="ORF">HPP92_003073</name>
</gene>
<evidence type="ECO:0000256" key="2">
    <source>
        <dbReference type="ARBA" id="ARBA00022622"/>
    </source>
</evidence>
<dbReference type="InterPro" id="IPR008972">
    <property type="entry name" value="Cupredoxin"/>
</dbReference>
<evidence type="ECO:0000313" key="15">
    <source>
        <dbReference type="Proteomes" id="UP000639772"/>
    </source>
</evidence>
<feature type="transmembrane region" description="Helical" evidence="11">
    <location>
        <begin position="158"/>
        <end position="177"/>
    </location>
</feature>
<evidence type="ECO:0000256" key="12">
    <source>
        <dbReference type="SAM" id="SignalP"/>
    </source>
</evidence>
<dbReference type="SUPFAM" id="SSF49503">
    <property type="entry name" value="Cupredoxins"/>
    <property type="match status" value="1"/>
</dbReference>
<dbReference type="AlphaFoldDB" id="A0A835S2X4"/>
<evidence type="ECO:0000256" key="4">
    <source>
        <dbReference type="ARBA" id="ARBA00023136"/>
    </source>
</evidence>
<feature type="domain" description="Phytocyanin" evidence="13">
    <location>
        <begin position="25"/>
        <end position="127"/>
    </location>
</feature>
<sequence length="180" mass="19459">MTAASPIIFFLALLSFMASLPVHSFQYDVGGDRGWAVPPSNDSAFYNQWASRNRFQVGDTLRFNYEKDSVMAVDEQEYDKCASPHPIFFSNNGSTQFDLDQPGLFYFISGVPGHCGRGQKMIVKVLGGSPVPVVSPPPDEKGGDESPPETGSAKTRSAFVLLALVPVLIGFIVPLLGSVL</sequence>
<dbReference type="Proteomes" id="UP000639772">
    <property type="component" value="Chromosome 1"/>
</dbReference>
<proteinExistence type="inferred from homology"/>
<keyword evidence="2" id="KW-0336">GPI-anchor</keyword>
<evidence type="ECO:0000256" key="5">
    <source>
        <dbReference type="ARBA" id="ARBA00023157"/>
    </source>
</evidence>
<feature type="chain" id="PRO_5032364256" description="Phytocyanin domain-containing protein" evidence="12">
    <location>
        <begin position="25"/>
        <end position="180"/>
    </location>
</feature>
<evidence type="ECO:0000256" key="7">
    <source>
        <dbReference type="ARBA" id="ARBA00023288"/>
    </source>
</evidence>
<keyword evidence="3 12" id="KW-0732">Signal</keyword>
<dbReference type="GO" id="GO:0005886">
    <property type="term" value="C:plasma membrane"/>
    <property type="evidence" value="ECO:0007669"/>
    <property type="project" value="TreeGrafter"/>
</dbReference>
<comment type="caution">
    <text evidence="14">The sequence shown here is derived from an EMBL/GenBank/DDBJ whole genome shotgun (WGS) entry which is preliminary data.</text>
</comment>
<evidence type="ECO:0000256" key="8">
    <source>
        <dbReference type="ARBA" id="ARBA00035011"/>
    </source>
</evidence>
<dbReference type="InterPro" id="IPR041846">
    <property type="entry name" value="ENL_dom"/>
</dbReference>
<evidence type="ECO:0000256" key="10">
    <source>
        <dbReference type="SAM" id="MobiDB-lite"/>
    </source>
</evidence>
<keyword evidence="7" id="KW-0449">Lipoprotein</keyword>
<dbReference type="Gene3D" id="2.60.40.420">
    <property type="entry name" value="Cupredoxins - blue copper proteins"/>
    <property type="match status" value="1"/>
</dbReference>
<evidence type="ECO:0000256" key="9">
    <source>
        <dbReference type="ARBA" id="ARBA00037868"/>
    </source>
</evidence>
<name>A0A835S2X4_VANPL</name>
<dbReference type="EMBL" id="JADCNM010000001">
    <property type="protein sequence ID" value="KAG0503001.1"/>
    <property type="molecule type" value="Genomic_DNA"/>
</dbReference>
<keyword evidence="4 11" id="KW-0472">Membrane</keyword>
<keyword evidence="11" id="KW-1133">Transmembrane helix</keyword>
<feature type="region of interest" description="Disordered" evidence="10">
    <location>
        <begin position="131"/>
        <end position="152"/>
    </location>
</feature>
<dbReference type="GO" id="GO:0098552">
    <property type="term" value="C:side of membrane"/>
    <property type="evidence" value="ECO:0007669"/>
    <property type="project" value="UniProtKB-KW"/>
</dbReference>
<dbReference type="PANTHER" id="PTHR33021:SF289">
    <property type="entry name" value="EARLY NODULIN-LIKE PROTEIN 5-RELATED"/>
    <property type="match status" value="1"/>
</dbReference>
<dbReference type="GO" id="GO:0009055">
    <property type="term" value="F:electron transfer activity"/>
    <property type="evidence" value="ECO:0007669"/>
    <property type="project" value="InterPro"/>
</dbReference>
<dbReference type="FunFam" id="2.60.40.420:FF:000010">
    <property type="entry name" value="Early nodulin-like protein 1"/>
    <property type="match status" value="1"/>
</dbReference>
<evidence type="ECO:0000256" key="6">
    <source>
        <dbReference type="ARBA" id="ARBA00023180"/>
    </source>
</evidence>